<sequence>MVVESITEENEEPGFDASDKLSSLGSIACSKINEENSLSSKDEASLVTDEGVPVLVPGLILMPEEASDSYRGAGAKQTCIGANCISQLVQNDHPTGAHLVDSSLLDDTSRDNGMPPFLYSKTKLNFAKLTLSSASNNASSPVTISSMSSACGSSLSPKIEAVDGFVNFGEELLAIRVNLGSSSIWAVLRECHIFLDKEVSANSSNILITVVITKEWLRLIGSATKPKNIYFVTIPNVVPLEHVLGADLRGFAMVVLSNIEELFERLLDKLQLLTTLVIADGFVPKARRHVVHMLSTSEINPDRLPGTWCKYCIITSRVLL</sequence>
<feature type="compositionally biased region" description="Acidic residues" evidence="1">
    <location>
        <begin position="1"/>
        <end position="14"/>
    </location>
</feature>
<evidence type="ECO:0000313" key="3">
    <source>
        <dbReference type="Proteomes" id="UP001604277"/>
    </source>
</evidence>
<gene>
    <name evidence="2" type="ORF">Fot_29752</name>
</gene>
<feature type="region of interest" description="Disordered" evidence="1">
    <location>
        <begin position="1"/>
        <end position="20"/>
    </location>
</feature>
<protein>
    <submittedName>
        <fullName evidence="2">UDP-glucuronosyl and UDP-glucosyl transferase</fullName>
    </submittedName>
</protein>
<keyword evidence="3" id="KW-1185">Reference proteome</keyword>
<organism evidence="2 3">
    <name type="scientific">Forsythia ovata</name>
    <dbReference type="NCBI Taxonomy" id="205694"/>
    <lineage>
        <taxon>Eukaryota</taxon>
        <taxon>Viridiplantae</taxon>
        <taxon>Streptophyta</taxon>
        <taxon>Embryophyta</taxon>
        <taxon>Tracheophyta</taxon>
        <taxon>Spermatophyta</taxon>
        <taxon>Magnoliopsida</taxon>
        <taxon>eudicotyledons</taxon>
        <taxon>Gunneridae</taxon>
        <taxon>Pentapetalae</taxon>
        <taxon>asterids</taxon>
        <taxon>lamiids</taxon>
        <taxon>Lamiales</taxon>
        <taxon>Oleaceae</taxon>
        <taxon>Forsythieae</taxon>
        <taxon>Forsythia</taxon>
    </lineage>
</organism>
<comment type="caution">
    <text evidence="2">The sequence shown here is derived from an EMBL/GenBank/DDBJ whole genome shotgun (WGS) entry which is preliminary data.</text>
</comment>
<proteinExistence type="predicted"/>
<dbReference type="AlphaFoldDB" id="A0ABD1TST6"/>
<evidence type="ECO:0000256" key="1">
    <source>
        <dbReference type="SAM" id="MobiDB-lite"/>
    </source>
</evidence>
<dbReference type="GO" id="GO:0016740">
    <property type="term" value="F:transferase activity"/>
    <property type="evidence" value="ECO:0007669"/>
    <property type="project" value="UniProtKB-KW"/>
</dbReference>
<dbReference type="Gene3D" id="3.40.50.2000">
    <property type="entry name" value="Glycogen Phosphorylase B"/>
    <property type="match status" value="1"/>
</dbReference>
<dbReference type="Proteomes" id="UP001604277">
    <property type="component" value="Unassembled WGS sequence"/>
</dbReference>
<dbReference type="EMBL" id="JBFOLJ010000008">
    <property type="protein sequence ID" value="KAL2515781.1"/>
    <property type="molecule type" value="Genomic_DNA"/>
</dbReference>
<reference evidence="3" key="1">
    <citation type="submission" date="2024-07" db="EMBL/GenBank/DDBJ databases">
        <title>Two chromosome-level genome assemblies of Korean endemic species Abeliophyllum distichum and Forsythia ovata (Oleaceae).</title>
        <authorList>
            <person name="Jang H."/>
        </authorList>
    </citation>
    <scope>NUCLEOTIDE SEQUENCE [LARGE SCALE GENOMIC DNA]</scope>
</reference>
<evidence type="ECO:0000313" key="2">
    <source>
        <dbReference type="EMBL" id="KAL2515781.1"/>
    </source>
</evidence>
<accession>A0ABD1TST6</accession>
<name>A0ABD1TST6_9LAMI</name>
<keyword evidence="2" id="KW-0808">Transferase</keyword>